<reference evidence="1" key="1">
    <citation type="submission" date="2018-10" db="EMBL/GenBank/DDBJ databases">
        <title>Hidden diversity of soil giant viruses.</title>
        <authorList>
            <person name="Schulz F."/>
            <person name="Alteio L."/>
            <person name="Goudeau D."/>
            <person name="Ryan E.M."/>
            <person name="Malmstrom R.R."/>
            <person name="Blanchard J."/>
            <person name="Woyke T."/>
        </authorList>
    </citation>
    <scope>NUCLEOTIDE SEQUENCE</scope>
    <source>
        <strain evidence="1">SOV1</strain>
    </source>
</reference>
<evidence type="ECO:0000313" key="1">
    <source>
        <dbReference type="EMBL" id="AYV86011.1"/>
    </source>
</evidence>
<name>A0A3G5AI83_9VIRU</name>
<sequence>MTTEQKIEQEIRNKQSMKVLDMLIDLVDDNIGNHLVILEAWI</sequence>
<dbReference type="EMBL" id="MK072491">
    <property type="protein sequence ID" value="AYV86011.1"/>
    <property type="molecule type" value="Genomic_DNA"/>
</dbReference>
<proteinExistence type="predicted"/>
<organism evidence="1">
    <name type="scientific">Solivirus sp</name>
    <dbReference type="NCBI Taxonomy" id="2487772"/>
    <lineage>
        <taxon>Viruses</taxon>
        <taxon>Pithoviruses</taxon>
    </lineage>
</organism>
<gene>
    <name evidence="1" type="ORF">Solivirus3_11</name>
</gene>
<protein>
    <submittedName>
        <fullName evidence="1">Uncharacterized protein</fullName>
    </submittedName>
</protein>
<accession>A0A3G5AI83</accession>